<evidence type="ECO:0000313" key="2">
    <source>
        <dbReference type="Proteomes" id="UP000196475"/>
    </source>
</evidence>
<gene>
    <name evidence="1" type="ORF">BAA01_09190</name>
</gene>
<name>A0A1Y3PE95_9BACI</name>
<dbReference type="AlphaFoldDB" id="A0A1Y3PE95"/>
<sequence>MRTLAVIGGIVGLMMVPAIRRRTLMRLLNIPMVSNLAVRSVVGNRWIRNQLFRRTLTPMLRAMR</sequence>
<reference evidence="2" key="1">
    <citation type="submission" date="2016-06" db="EMBL/GenBank/DDBJ databases">
        <authorList>
            <person name="Nascimento L."/>
            <person name="Pereira R.V."/>
            <person name="Martins L.F."/>
            <person name="Quaggio R.B."/>
            <person name="Silva A.M."/>
            <person name="Setubal J.C."/>
        </authorList>
    </citation>
    <scope>NUCLEOTIDE SEQUENCE [LARGE SCALE GENOMIC DNA]</scope>
</reference>
<dbReference type="EMBL" id="LZRT01000098">
    <property type="protein sequence ID" value="OUM85640.1"/>
    <property type="molecule type" value="Genomic_DNA"/>
</dbReference>
<dbReference type="Proteomes" id="UP000196475">
    <property type="component" value="Unassembled WGS sequence"/>
</dbReference>
<organism evidence="1 2">
    <name type="scientific">Bacillus thermozeamaize</name>
    <dbReference type="NCBI Taxonomy" id="230954"/>
    <lineage>
        <taxon>Bacteria</taxon>
        <taxon>Bacillati</taxon>
        <taxon>Bacillota</taxon>
        <taxon>Bacilli</taxon>
        <taxon>Bacillales</taxon>
        <taxon>Bacillaceae</taxon>
        <taxon>Bacillus</taxon>
    </lineage>
</organism>
<comment type="caution">
    <text evidence="1">The sequence shown here is derived from an EMBL/GenBank/DDBJ whole genome shotgun (WGS) entry which is preliminary data.</text>
</comment>
<protein>
    <submittedName>
        <fullName evidence="1">Uncharacterized protein</fullName>
    </submittedName>
</protein>
<accession>A0A1Y3PE95</accession>
<evidence type="ECO:0000313" key="1">
    <source>
        <dbReference type="EMBL" id="OUM85640.1"/>
    </source>
</evidence>
<proteinExistence type="predicted"/>